<sequence>MKHLLIVGAGSVGKRHAQNLLEMGCKVSCVDPRIDRCEELSKTILVENSFSCLDLALEDGGQFSGAVICSPPSFHVDQCISLLEKGISILLEKPISPDMESASRLLDISKNQDASVLLGYTFRWWEPLRHVNKLLKSGILGDLHHIYFVMSAHLADWHPWEDYREFFMASRELGGGALLDESHWIDIMLWFFGLPKDVYARIEKLSSLEIDSDDNVDMIFEYEDNKRITMHLDLYGRPHEKHIKFVGEKGTMIWSVDPNETAYCTSESEINWVKKTYCCERNDMFKEVALEFLDILDGNKSPTCSLEDGLNVLKVIEAARESSFLKKRVDIVR</sequence>
<dbReference type="EMBL" id="BAABBN010000004">
    <property type="protein sequence ID" value="GAA3921844.1"/>
    <property type="molecule type" value="Genomic_DNA"/>
</dbReference>
<dbReference type="Pfam" id="PF22725">
    <property type="entry name" value="GFO_IDH_MocA_C3"/>
    <property type="match status" value="1"/>
</dbReference>
<evidence type="ECO:0000313" key="3">
    <source>
        <dbReference type="EMBL" id="GAA3921844.1"/>
    </source>
</evidence>
<accession>A0ABP7MHU3</accession>
<dbReference type="Pfam" id="PF01408">
    <property type="entry name" value="GFO_IDH_MocA"/>
    <property type="match status" value="1"/>
</dbReference>
<dbReference type="SUPFAM" id="SSF55347">
    <property type="entry name" value="Glyceraldehyde-3-phosphate dehydrogenase-like, C-terminal domain"/>
    <property type="match status" value="1"/>
</dbReference>
<dbReference type="Proteomes" id="UP001501565">
    <property type="component" value="Unassembled WGS sequence"/>
</dbReference>
<keyword evidence="4" id="KW-1185">Reference proteome</keyword>
<evidence type="ECO:0000259" key="2">
    <source>
        <dbReference type="Pfam" id="PF22725"/>
    </source>
</evidence>
<dbReference type="Gene3D" id="3.40.50.720">
    <property type="entry name" value="NAD(P)-binding Rossmann-like Domain"/>
    <property type="match status" value="1"/>
</dbReference>
<dbReference type="PANTHER" id="PTHR43377:SF1">
    <property type="entry name" value="BILIVERDIN REDUCTASE A"/>
    <property type="match status" value="1"/>
</dbReference>
<dbReference type="InterPro" id="IPR036291">
    <property type="entry name" value="NAD(P)-bd_dom_sf"/>
</dbReference>
<comment type="caution">
    <text evidence="3">The sequence shown here is derived from an EMBL/GenBank/DDBJ whole genome shotgun (WGS) entry which is preliminary data.</text>
</comment>
<dbReference type="InterPro" id="IPR000683">
    <property type="entry name" value="Gfo/Idh/MocA-like_OxRdtase_N"/>
</dbReference>
<feature type="domain" description="Gfo/Idh/MocA-like oxidoreductase N-terminal" evidence="1">
    <location>
        <begin position="4"/>
        <end position="119"/>
    </location>
</feature>
<gene>
    <name evidence="3" type="ORF">GCM10022277_17220</name>
</gene>
<reference evidence="4" key="1">
    <citation type="journal article" date="2019" name="Int. J. Syst. Evol. Microbiol.">
        <title>The Global Catalogue of Microorganisms (GCM) 10K type strain sequencing project: providing services to taxonomists for standard genome sequencing and annotation.</title>
        <authorList>
            <consortium name="The Broad Institute Genomics Platform"/>
            <consortium name="The Broad Institute Genome Sequencing Center for Infectious Disease"/>
            <person name="Wu L."/>
            <person name="Ma J."/>
        </authorList>
    </citation>
    <scope>NUCLEOTIDE SEQUENCE [LARGE SCALE GENOMIC DNA]</scope>
    <source>
        <strain evidence="4">JCM 17551</strain>
    </source>
</reference>
<name>A0ABP7MHU3_9GAMM</name>
<dbReference type="SUPFAM" id="SSF51735">
    <property type="entry name" value="NAD(P)-binding Rossmann-fold domains"/>
    <property type="match status" value="1"/>
</dbReference>
<evidence type="ECO:0000259" key="1">
    <source>
        <dbReference type="Pfam" id="PF01408"/>
    </source>
</evidence>
<dbReference type="InterPro" id="IPR055170">
    <property type="entry name" value="GFO_IDH_MocA-like_dom"/>
</dbReference>
<proteinExistence type="predicted"/>
<evidence type="ECO:0000313" key="4">
    <source>
        <dbReference type="Proteomes" id="UP001501565"/>
    </source>
</evidence>
<organism evidence="3 4">
    <name type="scientific">Litoribacillus peritrichatus</name>
    <dbReference type="NCBI Taxonomy" id="718191"/>
    <lineage>
        <taxon>Bacteria</taxon>
        <taxon>Pseudomonadati</taxon>
        <taxon>Pseudomonadota</taxon>
        <taxon>Gammaproteobacteria</taxon>
        <taxon>Oceanospirillales</taxon>
        <taxon>Oceanospirillaceae</taxon>
        <taxon>Litoribacillus</taxon>
    </lineage>
</organism>
<dbReference type="InterPro" id="IPR051450">
    <property type="entry name" value="Gfo/Idh/MocA_Oxidoreductases"/>
</dbReference>
<dbReference type="PANTHER" id="PTHR43377">
    <property type="entry name" value="BILIVERDIN REDUCTASE A"/>
    <property type="match status" value="1"/>
</dbReference>
<feature type="domain" description="GFO/IDH/MocA-like oxidoreductase" evidence="2">
    <location>
        <begin position="129"/>
        <end position="252"/>
    </location>
</feature>
<dbReference type="RefSeq" id="WP_344797517.1">
    <property type="nucleotide sequence ID" value="NZ_BAABBN010000004.1"/>
</dbReference>
<dbReference type="Gene3D" id="3.30.360.10">
    <property type="entry name" value="Dihydrodipicolinate Reductase, domain 2"/>
    <property type="match status" value="1"/>
</dbReference>
<protein>
    <submittedName>
        <fullName evidence="3">Gfo/Idh/MocA family oxidoreductase</fullName>
    </submittedName>
</protein>